<feature type="transmembrane region" description="Helical" evidence="2">
    <location>
        <begin position="119"/>
        <end position="140"/>
    </location>
</feature>
<dbReference type="EMBL" id="KN847529">
    <property type="protein sequence ID" value="KIW09491.1"/>
    <property type="molecule type" value="Genomic_DNA"/>
</dbReference>
<evidence type="ECO:0000256" key="1">
    <source>
        <dbReference type="SAM" id="MobiDB-lite"/>
    </source>
</evidence>
<feature type="compositionally biased region" description="Polar residues" evidence="1">
    <location>
        <begin position="214"/>
        <end position="236"/>
    </location>
</feature>
<dbReference type="GO" id="GO:0000294">
    <property type="term" value="P:nuclear-transcribed mRNA catabolic process, RNase MRP-dependent"/>
    <property type="evidence" value="ECO:0007669"/>
    <property type="project" value="TreeGrafter"/>
</dbReference>
<dbReference type="GO" id="GO:0000172">
    <property type="term" value="C:ribonuclease MRP complex"/>
    <property type="evidence" value="ECO:0007669"/>
    <property type="project" value="InterPro"/>
</dbReference>
<evidence type="ECO:0000259" key="3">
    <source>
        <dbReference type="Pfam" id="PF20945"/>
    </source>
</evidence>
<feature type="region of interest" description="Disordered" evidence="1">
    <location>
        <begin position="210"/>
        <end position="257"/>
    </location>
</feature>
<dbReference type="VEuPathDB" id="FungiDB:PV09_00369"/>
<dbReference type="CDD" id="cd22573">
    <property type="entry name" value="RMP1_RBD"/>
    <property type="match status" value="1"/>
</dbReference>
<dbReference type="OrthoDB" id="5414547at2759"/>
<evidence type="ECO:0000313" key="4">
    <source>
        <dbReference type="EMBL" id="KIW09491.1"/>
    </source>
</evidence>
<sequence>MTSRSMSTTVPPWQQFKLPEHAIQELTNQWSILHLLHHRSKNQHRHSTWYRFFNMFRKQLRGILDELDPSVSKTALPSHKSRVFEENTRRANKRLDFWAETMVSRWHQAFRQLIGDTQFAVIGLTLLAVLGSVVNILDVLPRMQRLHSVLFDKSLREAKKRRIDLKLNLSDALETMETAHDDTGLVVERDASDVDMKDIGTLVERKTEFETSKDATSAPTEQIDSASESSRAFTTKSTKRASIKKEKGSTMKRKKGGDEIDDLFAGLL</sequence>
<accession>A0A0D1Y3G0</accession>
<organism evidence="4 5">
    <name type="scientific">Verruconis gallopava</name>
    <dbReference type="NCBI Taxonomy" id="253628"/>
    <lineage>
        <taxon>Eukaryota</taxon>
        <taxon>Fungi</taxon>
        <taxon>Dikarya</taxon>
        <taxon>Ascomycota</taxon>
        <taxon>Pezizomycotina</taxon>
        <taxon>Dothideomycetes</taxon>
        <taxon>Pleosporomycetidae</taxon>
        <taxon>Venturiales</taxon>
        <taxon>Sympoventuriaceae</taxon>
        <taxon>Verruconis</taxon>
    </lineage>
</organism>
<dbReference type="RefSeq" id="XP_016219360.1">
    <property type="nucleotide sequence ID" value="XM_016353103.1"/>
</dbReference>
<dbReference type="InParanoid" id="A0A0D1Y3G0"/>
<keyword evidence="2" id="KW-1133">Transmembrane helix</keyword>
<dbReference type="GO" id="GO:0000466">
    <property type="term" value="P:maturation of 5.8S rRNA from tricistronic rRNA transcript (SSU-rRNA, 5.8S rRNA, LSU-rRNA)"/>
    <property type="evidence" value="ECO:0007669"/>
    <property type="project" value="TreeGrafter"/>
</dbReference>
<dbReference type="InterPro" id="IPR047205">
    <property type="entry name" value="RMP1"/>
</dbReference>
<evidence type="ECO:0000256" key="2">
    <source>
        <dbReference type="SAM" id="Phobius"/>
    </source>
</evidence>
<proteinExistence type="predicted"/>
<dbReference type="STRING" id="253628.A0A0D1Y3G0"/>
<gene>
    <name evidence="4" type="ORF">PV09_00369</name>
</gene>
<dbReference type="GeneID" id="27308342"/>
<keyword evidence="5" id="KW-1185">Reference proteome</keyword>
<keyword evidence="2" id="KW-0812">Transmembrane</keyword>
<dbReference type="AlphaFoldDB" id="A0A0D1Y3G0"/>
<name>A0A0D1Y3G0_9PEZI</name>
<protein>
    <recommendedName>
        <fullName evidence="3">RNase MRP protein 1 RNA binding domain-containing protein</fullName>
    </recommendedName>
</protein>
<dbReference type="PANTHER" id="PTHR37792">
    <property type="entry name" value="RIBONUCLEASE MRP PROTEIN SUBUNIT RMP1"/>
    <property type="match status" value="1"/>
</dbReference>
<dbReference type="Proteomes" id="UP000053259">
    <property type="component" value="Unassembled WGS sequence"/>
</dbReference>
<dbReference type="GO" id="GO:0042134">
    <property type="term" value="F:rRNA primary transcript binding"/>
    <property type="evidence" value="ECO:0007669"/>
    <property type="project" value="InterPro"/>
</dbReference>
<dbReference type="PANTHER" id="PTHR37792:SF1">
    <property type="entry name" value="RIBONUCLEASE MRP PROTEIN SUBUNIT RMP1"/>
    <property type="match status" value="1"/>
</dbReference>
<dbReference type="InterPro" id="IPR047204">
    <property type="entry name" value="RMP1_RBD"/>
</dbReference>
<feature type="domain" description="RNase MRP protein 1 RNA binding" evidence="3">
    <location>
        <begin position="32"/>
        <end position="131"/>
    </location>
</feature>
<keyword evidence="2" id="KW-0472">Membrane</keyword>
<evidence type="ECO:0000313" key="5">
    <source>
        <dbReference type="Proteomes" id="UP000053259"/>
    </source>
</evidence>
<dbReference type="Pfam" id="PF20945">
    <property type="entry name" value="RMP1"/>
    <property type="match status" value="1"/>
</dbReference>
<reference evidence="4 5" key="1">
    <citation type="submission" date="2015-01" db="EMBL/GenBank/DDBJ databases">
        <title>The Genome Sequence of Ochroconis gallopava CBS43764.</title>
        <authorList>
            <consortium name="The Broad Institute Genomics Platform"/>
            <person name="Cuomo C."/>
            <person name="de Hoog S."/>
            <person name="Gorbushina A."/>
            <person name="Stielow B."/>
            <person name="Teixiera M."/>
            <person name="Abouelleil A."/>
            <person name="Chapman S.B."/>
            <person name="Priest M."/>
            <person name="Young S.K."/>
            <person name="Wortman J."/>
            <person name="Nusbaum C."/>
            <person name="Birren B."/>
        </authorList>
    </citation>
    <scope>NUCLEOTIDE SEQUENCE [LARGE SCALE GENOMIC DNA]</scope>
    <source>
        <strain evidence="4 5">CBS 43764</strain>
    </source>
</reference>
<dbReference type="HOGENOM" id="CLU_031977_1_0_1"/>